<dbReference type="AlphaFoldDB" id="A0A067QVZ4"/>
<dbReference type="Pfam" id="PF00462">
    <property type="entry name" value="Glutaredoxin"/>
    <property type="match status" value="2"/>
</dbReference>
<dbReference type="CDD" id="cd02984">
    <property type="entry name" value="TRX_PICOT"/>
    <property type="match status" value="1"/>
</dbReference>
<dbReference type="EMBL" id="KK853305">
    <property type="protein sequence ID" value="KDR08711.1"/>
    <property type="molecule type" value="Genomic_DNA"/>
</dbReference>
<feature type="domain" description="Thioredoxin" evidence="4">
    <location>
        <begin position="1"/>
        <end position="107"/>
    </location>
</feature>
<dbReference type="Proteomes" id="UP000027135">
    <property type="component" value="Unassembled WGS sequence"/>
</dbReference>
<dbReference type="InterPro" id="IPR004480">
    <property type="entry name" value="Monothiol_GRX-rel"/>
</dbReference>
<dbReference type="NCBIfam" id="TIGR00365">
    <property type="entry name" value="Grx4 family monothiol glutaredoxin"/>
    <property type="match status" value="2"/>
</dbReference>
<evidence type="ECO:0000256" key="3">
    <source>
        <dbReference type="ARBA" id="ARBA00023014"/>
    </source>
</evidence>
<dbReference type="STRING" id="136037.A0A067QVZ4"/>
<protein>
    <submittedName>
        <fullName evidence="5">Glutaredoxin 3</fullName>
    </submittedName>
</protein>
<dbReference type="CDD" id="cd03028">
    <property type="entry name" value="GRX_PICOT_like"/>
    <property type="match status" value="2"/>
</dbReference>
<dbReference type="GO" id="GO:0005634">
    <property type="term" value="C:nucleus"/>
    <property type="evidence" value="ECO:0007669"/>
    <property type="project" value="TreeGrafter"/>
</dbReference>
<proteinExistence type="predicted"/>
<dbReference type="FunFam" id="3.40.30.10:FF:000012">
    <property type="entry name" value="Monothiol glutaredoxin"/>
    <property type="match status" value="2"/>
</dbReference>
<sequence>MVVINISQKTEFEDTISSSDLVVVHFYADWATQCGPMNDVLEELAKQAELKGVKFVKCPAEDLPEVSLRYSVSAVPTFLLLRGGSLLDRVDGANAAELTKKINLQVSKGSNTTSAKPAAEDLTTRLHRLINSAPVMLFMKGTSTEPRCGFSKSMVSLLDSHGALYKTFDILSNEEVRQGLKTYSKWPTYPQLYINGELIGGLDIVKEMNESGELQELLPKKETLEMRLKSLINQSDCVVFMKGSREAPQCGFSKQLMAILAETDIKFVTFDILTDEEVRQGLKTFSNWPTYPQVYVKGELIGGLDIIKELKESGELLSTLKGQS</sequence>
<accession>A0A067QVZ4</accession>
<dbReference type="FunCoup" id="A0A067QVZ4">
    <property type="interactions" value="1946"/>
</dbReference>
<evidence type="ECO:0000256" key="2">
    <source>
        <dbReference type="ARBA" id="ARBA00023004"/>
    </source>
</evidence>
<organism evidence="5 6">
    <name type="scientific">Zootermopsis nevadensis</name>
    <name type="common">Dampwood termite</name>
    <dbReference type="NCBI Taxonomy" id="136037"/>
    <lineage>
        <taxon>Eukaryota</taxon>
        <taxon>Metazoa</taxon>
        <taxon>Ecdysozoa</taxon>
        <taxon>Arthropoda</taxon>
        <taxon>Hexapoda</taxon>
        <taxon>Insecta</taxon>
        <taxon>Pterygota</taxon>
        <taxon>Neoptera</taxon>
        <taxon>Polyneoptera</taxon>
        <taxon>Dictyoptera</taxon>
        <taxon>Blattodea</taxon>
        <taxon>Blattoidea</taxon>
        <taxon>Termitoidae</taxon>
        <taxon>Termopsidae</taxon>
        <taxon>Zootermopsis</taxon>
    </lineage>
</organism>
<evidence type="ECO:0000256" key="1">
    <source>
        <dbReference type="ARBA" id="ARBA00022723"/>
    </source>
</evidence>
<dbReference type="OMA" id="WAEPCKT"/>
<dbReference type="FunFam" id="3.40.30.10:FF:000092">
    <property type="entry name" value="Monothiol glutaredoxin"/>
    <property type="match status" value="1"/>
</dbReference>
<gene>
    <name evidence="5" type="ORF">L798_01502</name>
</gene>
<dbReference type="OrthoDB" id="415696at2759"/>
<evidence type="ECO:0000313" key="5">
    <source>
        <dbReference type="EMBL" id="KDR08711.1"/>
    </source>
</evidence>
<dbReference type="InterPro" id="IPR002109">
    <property type="entry name" value="Glutaredoxin"/>
</dbReference>
<dbReference type="PANTHER" id="PTHR10293">
    <property type="entry name" value="GLUTAREDOXIN FAMILY MEMBER"/>
    <property type="match status" value="1"/>
</dbReference>
<evidence type="ECO:0000259" key="4">
    <source>
        <dbReference type="PROSITE" id="PS51352"/>
    </source>
</evidence>
<dbReference type="PROSITE" id="PS51352">
    <property type="entry name" value="THIOREDOXIN_2"/>
    <property type="match status" value="1"/>
</dbReference>
<dbReference type="PANTHER" id="PTHR10293:SF73">
    <property type="entry name" value="GLUTAREDOXIN-3"/>
    <property type="match status" value="1"/>
</dbReference>
<dbReference type="GO" id="GO:0005829">
    <property type="term" value="C:cytosol"/>
    <property type="evidence" value="ECO:0007669"/>
    <property type="project" value="TreeGrafter"/>
</dbReference>
<name>A0A067QVZ4_ZOONE</name>
<dbReference type="Gene3D" id="3.40.30.10">
    <property type="entry name" value="Glutaredoxin"/>
    <property type="match status" value="3"/>
</dbReference>
<evidence type="ECO:0000313" key="6">
    <source>
        <dbReference type="Proteomes" id="UP000027135"/>
    </source>
</evidence>
<keyword evidence="2" id="KW-0408">Iron</keyword>
<keyword evidence="3" id="KW-0411">Iron-sulfur</keyword>
<keyword evidence="6" id="KW-1185">Reference proteome</keyword>
<reference evidence="5 6" key="1">
    <citation type="journal article" date="2014" name="Nat. Commun.">
        <title>Molecular traces of alternative social organization in a termite genome.</title>
        <authorList>
            <person name="Terrapon N."/>
            <person name="Li C."/>
            <person name="Robertson H.M."/>
            <person name="Ji L."/>
            <person name="Meng X."/>
            <person name="Booth W."/>
            <person name="Chen Z."/>
            <person name="Childers C.P."/>
            <person name="Glastad K.M."/>
            <person name="Gokhale K."/>
            <person name="Gowin J."/>
            <person name="Gronenberg W."/>
            <person name="Hermansen R.A."/>
            <person name="Hu H."/>
            <person name="Hunt B.G."/>
            <person name="Huylmans A.K."/>
            <person name="Khalil S.M."/>
            <person name="Mitchell R.D."/>
            <person name="Munoz-Torres M.C."/>
            <person name="Mustard J.A."/>
            <person name="Pan H."/>
            <person name="Reese J.T."/>
            <person name="Scharf M.E."/>
            <person name="Sun F."/>
            <person name="Vogel H."/>
            <person name="Xiao J."/>
            <person name="Yang W."/>
            <person name="Yang Z."/>
            <person name="Yang Z."/>
            <person name="Zhou J."/>
            <person name="Zhu J."/>
            <person name="Brent C.S."/>
            <person name="Elsik C.G."/>
            <person name="Goodisman M.A."/>
            <person name="Liberles D.A."/>
            <person name="Roe R.M."/>
            <person name="Vargo E.L."/>
            <person name="Vilcinskas A."/>
            <person name="Wang J."/>
            <person name="Bornberg-Bauer E."/>
            <person name="Korb J."/>
            <person name="Zhang G."/>
            <person name="Liebig J."/>
        </authorList>
    </citation>
    <scope>NUCLEOTIDE SEQUENCE [LARGE SCALE GENOMIC DNA]</scope>
    <source>
        <tissue evidence="5">Whole organism</tissue>
    </source>
</reference>
<keyword evidence="1" id="KW-0479">Metal-binding</keyword>
<dbReference type="PROSITE" id="PS51354">
    <property type="entry name" value="GLUTAREDOXIN_2"/>
    <property type="match status" value="2"/>
</dbReference>
<dbReference type="GO" id="GO:0046872">
    <property type="term" value="F:metal ion binding"/>
    <property type="evidence" value="ECO:0007669"/>
    <property type="project" value="UniProtKB-KW"/>
</dbReference>
<dbReference type="GO" id="GO:0051536">
    <property type="term" value="F:iron-sulfur cluster binding"/>
    <property type="evidence" value="ECO:0007669"/>
    <property type="project" value="UniProtKB-KW"/>
</dbReference>
<dbReference type="InParanoid" id="A0A067QVZ4"/>
<dbReference type="GO" id="GO:0006879">
    <property type="term" value="P:intracellular iron ion homeostasis"/>
    <property type="evidence" value="ECO:0007669"/>
    <property type="project" value="TreeGrafter"/>
</dbReference>
<dbReference type="InterPro" id="IPR033658">
    <property type="entry name" value="GRX_PICOT-like"/>
</dbReference>
<dbReference type="InterPro" id="IPR013766">
    <property type="entry name" value="Thioredoxin_domain"/>
</dbReference>
<dbReference type="SUPFAM" id="SSF52833">
    <property type="entry name" value="Thioredoxin-like"/>
    <property type="match status" value="3"/>
</dbReference>
<dbReference type="InterPro" id="IPR036249">
    <property type="entry name" value="Thioredoxin-like_sf"/>
</dbReference>
<dbReference type="eggNOG" id="KOG0911">
    <property type="taxonomic scope" value="Eukaryota"/>
</dbReference>
<dbReference type="Pfam" id="PF00085">
    <property type="entry name" value="Thioredoxin"/>
    <property type="match status" value="1"/>
</dbReference>